<organism evidence="2 3">
    <name type="scientific">Lentinus brumalis</name>
    <dbReference type="NCBI Taxonomy" id="2498619"/>
    <lineage>
        <taxon>Eukaryota</taxon>
        <taxon>Fungi</taxon>
        <taxon>Dikarya</taxon>
        <taxon>Basidiomycota</taxon>
        <taxon>Agaricomycotina</taxon>
        <taxon>Agaricomycetes</taxon>
        <taxon>Polyporales</taxon>
        <taxon>Polyporaceae</taxon>
        <taxon>Lentinus</taxon>
    </lineage>
</organism>
<protein>
    <submittedName>
        <fullName evidence="2">Uncharacterized protein</fullName>
    </submittedName>
</protein>
<dbReference type="AlphaFoldDB" id="A0A371DRC8"/>
<accession>A0A371DRC8</accession>
<dbReference type="Proteomes" id="UP000256964">
    <property type="component" value="Unassembled WGS sequence"/>
</dbReference>
<name>A0A371DRC8_9APHY</name>
<gene>
    <name evidence="2" type="ORF">OH76DRAFT_868233</name>
</gene>
<evidence type="ECO:0000256" key="1">
    <source>
        <dbReference type="SAM" id="MobiDB-lite"/>
    </source>
</evidence>
<keyword evidence="3" id="KW-1185">Reference proteome</keyword>
<evidence type="ECO:0000313" key="3">
    <source>
        <dbReference type="Proteomes" id="UP000256964"/>
    </source>
</evidence>
<sequence>MDVWHSPPKNLAVHMHRMTGLQAIYLCAGRHPRVASPRRPGCTAFRLGSYTDITVTQPSTAHGESTGMAGRQMHPHPDGRCASPLNSCAPPISRSDRQGHQRKTGPDPCRPAAVQHDPAARISDDGDAAEWRSACRAAGTGRQLPRTGDFTSLARLAVACESSSKTRMYAGRPPP</sequence>
<dbReference type="EMBL" id="KZ857383">
    <property type="protein sequence ID" value="RDX55106.1"/>
    <property type="molecule type" value="Genomic_DNA"/>
</dbReference>
<proteinExistence type="predicted"/>
<feature type="region of interest" description="Disordered" evidence="1">
    <location>
        <begin position="57"/>
        <end position="128"/>
    </location>
</feature>
<evidence type="ECO:0000313" key="2">
    <source>
        <dbReference type="EMBL" id="RDX55106.1"/>
    </source>
</evidence>
<reference evidence="2 3" key="1">
    <citation type="journal article" date="2018" name="Biotechnol. Biofuels">
        <title>Integrative visual omics of the white-rot fungus Polyporus brumalis exposes the biotechnological potential of its oxidative enzymes for delignifying raw plant biomass.</title>
        <authorList>
            <person name="Miyauchi S."/>
            <person name="Rancon A."/>
            <person name="Drula E."/>
            <person name="Hage H."/>
            <person name="Chaduli D."/>
            <person name="Favel A."/>
            <person name="Grisel S."/>
            <person name="Henrissat B."/>
            <person name="Herpoel-Gimbert I."/>
            <person name="Ruiz-Duenas F.J."/>
            <person name="Chevret D."/>
            <person name="Hainaut M."/>
            <person name="Lin J."/>
            <person name="Wang M."/>
            <person name="Pangilinan J."/>
            <person name="Lipzen A."/>
            <person name="Lesage-Meessen L."/>
            <person name="Navarro D."/>
            <person name="Riley R."/>
            <person name="Grigoriev I.V."/>
            <person name="Zhou S."/>
            <person name="Raouche S."/>
            <person name="Rosso M.N."/>
        </authorList>
    </citation>
    <scope>NUCLEOTIDE SEQUENCE [LARGE SCALE GENOMIC DNA]</scope>
    <source>
        <strain evidence="2 3">BRFM 1820</strain>
    </source>
</reference>